<evidence type="ECO:0000313" key="1">
    <source>
        <dbReference type="EMBL" id="OWP00292.1"/>
    </source>
</evidence>
<sequence length="403" mass="44213">MTNAEPPILRVVIVGAGEVAQVIHLPTLALLPQWYISLNSRQIVPGYFLNSLQVNCHIYCDISQQAIDYGAPGFNIPHKTTDSSQVFHETLSISAIEAGQLVFIGKSISLSIPSRRIIEAEIKAGGSRVFVECVRRYAPSLTRALLWEVTTISRILHARSRDIVGPNAHFVRQSGTSPVKGSDLLPRSEEHGEELDSLIGEAFSGTAATDRDIKYSRFLGSLGSRDLSLMRETLGFSKSVAGVSANEPFYTAIFNYQNKTGEPLVVTYEGGIDAVPRFDAHLAGRGQKKTISIQYNTPYTKGMPIIVKVYDLNEHGEATSREALSCFEDSYTVELRVMYGCFARGQPIKTSGGRCLQGFGTARPPAQTIVAARRRELFWQDSGMPMCNSRTFQHAGLVDAHLG</sequence>
<dbReference type="Proteomes" id="UP000242519">
    <property type="component" value="Unassembled WGS sequence"/>
</dbReference>
<organism evidence="1 2">
    <name type="scientific">Diplocarpon coronariae</name>
    <dbReference type="NCBI Taxonomy" id="2795749"/>
    <lineage>
        <taxon>Eukaryota</taxon>
        <taxon>Fungi</taxon>
        <taxon>Dikarya</taxon>
        <taxon>Ascomycota</taxon>
        <taxon>Pezizomycotina</taxon>
        <taxon>Leotiomycetes</taxon>
        <taxon>Helotiales</taxon>
        <taxon>Drepanopezizaceae</taxon>
        <taxon>Diplocarpon</taxon>
    </lineage>
</organism>
<dbReference type="SUPFAM" id="SSF51735">
    <property type="entry name" value="NAD(P)-binding Rossmann-fold domains"/>
    <property type="match status" value="1"/>
</dbReference>
<comment type="caution">
    <text evidence="1">The sequence shown here is derived from an EMBL/GenBank/DDBJ whole genome shotgun (WGS) entry which is preliminary data.</text>
</comment>
<dbReference type="Gene3D" id="3.40.50.720">
    <property type="entry name" value="NAD(P)-binding Rossmann-like Domain"/>
    <property type="match status" value="1"/>
</dbReference>
<reference evidence="1 2" key="1">
    <citation type="submission" date="2017-04" db="EMBL/GenBank/DDBJ databases">
        <title>Draft genome sequence of Marssonina coronaria NL1: causal agent of apple blotch.</title>
        <authorList>
            <person name="Cheng Q."/>
        </authorList>
    </citation>
    <scope>NUCLEOTIDE SEQUENCE [LARGE SCALE GENOMIC DNA]</scope>
    <source>
        <strain evidence="1 2">NL1</strain>
    </source>
</reference>
<name>A0A218YXV6_9HELO</name>
<accession>A0A218YXV6</accession>
<proteinExistence type="predicted"/>
<dbReference type="InterPro" id="IPR036291">
    <property type="entry name" value="NAD(P)-bd_dom_sf"/>
</dbReference>
<dbReference type="InParanoid" id="A0A218YXV6"/>
<dbReference type="Gene3D" id="3.30.360.10">
    <property type="entry name" value="Dihydrodipicolinate Reductase, domain 2"/>
    <property type="match status" value="1"/>
</dbReference>
<dbReference type="STRING" id="503106.A0A218YXV6"/>
<keyword evidence="2" id="KW-1185">Reference proteome</keyword>
<dbReference type="AlphaFoldDB" id="A0A218YXV6"/>
<dbReference type="EMBL" id="MZNU01000330">
    <property type="protein sequence ID" value="OWP00292.1"/>
    <property type="molecule type" value="Genomic_DNA"/>
</dbReference>
<evidence type="ECO:0000313" key="2">
    <source>
        <dbReference type="Proteomes" id="UP000242519"/>
    </source>
</evidence>
<gene>
    <name evidence="1" type="ORF">B2J93_3703</name>
</gene>
<dbReference type="OrthoDB" id="64915at2759"/>
<protein>
    <submittedName>
        <fullName evidence="1">Uncharacterized protein</fullName>
    </submittedName>
</protein>